<gene>
    <name evidence="2" type="ORF">QBC35DRAFT_536451</name>
</gene>
<evidence type="ECO:0000313" key="2">
    <source>
        <dbReference type="EMBL" id="KAK4182463.1"/>
    </source>
</evidence>
<evidence type="ECO:0000256" key="1">
    <source>
        <dbReference type="SAM" id="MobiDB-lite"/>
    </source>
</evidence>
<dbReference type="AlphaFoldDB" id="A0AAN6WI12"/>
<comment type="caution">
    <text evidence="2">The sequence shown here is derived from an EMBL/GenBank/DDBJ whole genome shotgun (WGS) entry which is preliminary data.</text>
</comment>
<dbReference type="EMBL" id="MU864656">
    <property type="protein sequence ID" value="KAK4182463.1"/>
    <property type="molecule type" value="Genomic_DNA"/>
</dbReference>
<accession>A0AAN6WI12</accession>
<reference evidence="2" key="2">
    <citation type="submission" date="2023-05" db="EMBL/GenBank/DDBJ databases">
        <authorList>
            <consortium name="Lawrence Berkeley National Laboratory"/>
            <person name="Steindorff A."/>
            <person name="Hensen N."/>
            <person name="Bonometti L."/>
            <person name="Westerberg I."/>
            <person name="Brannstrom I.O."/>
            <person name="Guillou S."/>
            <person name="Cros-Aarteil S."/>
            <person name="Calhoun S."/>
            <person name="Haridas S."/>
            <person name="Kuo A."/>
            <person name="Mondo S."/>
            <person name="Pangilinan J."/>
            <person name="Riley R."/>
            <person name="Labutti K."/>
            <person name="Andreopoulos B."/>
            <person name="Lipzen A."/>
            <person name="Chen C."/>
            <person name="Yanf M."/>
            <person name="Daum C."/>
            <person name="Ng V."/>
            <person name="Clum A."/>
            <person name="Ohm R."/>
            <person name="Martin F."/>
            <person name="Silar P."/>
            <person name="Natvig D."/>
            <person name="Lalanne C."/>
            <person name="Gautier V."/>
            <person name="Ament-Velasquez S.L."/>
            <person name="Kruys A."/>
            <person name="Hutchinson M.I."/>
            <person name="Powell A.J."/>
            <person name="Barry K."/>
            <person name="Miller A.N."/>
            <person name="Grigoriev I.V."/>
            <person name="Debuchy R."/>
            <person name="Gladieux P."/>
            <person name="Thoren M.H."/>
            <person name="Johannesson H."/>
        </authorList>
    </citation>
    <scope>NUCLEOTIDE SEQUENCE</scope>
    <source>
        <strain evidence="2">PSN309</strain>
    </source>
</reference>
<sequence length="438" mass="49027">MARRFHDGNTRLRCADEFHDEALKGCAEDDTLRGVSKIILDKMLHPRESRAQDVLALRSVWMEIYNNRRDRPTSHGASVPPSGPDRIPNSNALSPLATPITEVRSFNSGGRPFDAPGLVMTPPTSSHPPWTSSHPPPPSQVHGASTQTPPPIVYHRPATTDSATSTETLQNYPTIAEVAQYLQSRKWQLQRVRKQDFPMIRRMLDNLGHRHHVSLLVLQMNSITMQPFQENVSTTVRVLTKLLKHYVTSKDHVKLFLASKSKRPHSLRKSSALEGLVRRDKFEAFEEDFYLLAKNSWLRDRADEVLTLQQPVSLYFLTDGVVDQPGFVAAITTILESVKVLPMLGSMTLYPRKFTFTVIKFGSDPLGAEILSSIHSSLHERYGSSTYTPVFICDYNPSLSIRTVLAEQIINSHRASTTQSTAALVSPIADANLSFPRG</sequence>
<reference evidence="2" key="1">
    <citation type="journal article" date="2023" name="Mol. Phylogenet. Evol.">
        <title>Genome-scale phylogeny and comparative genomics of the fungal order Sordariales.</title>
        <authorList>
            <person name="Hensen N."/>
            <person name="Bonometti L."/>
            <person name="Westerberg I."/>
            <person name="Brannstrom I.O."/>
            <person name="Guillou S."/>
            <person name="Cros-Aarteil S."/>
            <person name="Calhoun S."/>
            <person name="Haridas S."/>
            <person name="Kuo A."/>
            <person name="Mondo S."/>
            <person name="Pangilinan J."/>
            <person name="Riley R."/>
            <person name="LaButti K."/>
            <person name="Andreopoulos B."/>
            <person name="Lipzen A."/>
            <person name="Chen C."/>
            <person name="Yan M."/>
            <person name="Daum C."/>
            <person name="Ng V."/>
            <person name="Clum A."/>
            <person name="Steindorff A."/>
            <person name="Ohm R.A."/>
            <person name="Martin F."/>
            <person name="Silar P."/>
            <person name="Natvig D.O."/>
            <person name="Lalanne C."/>
            <person name="Gautier V."/>
            <person name="Ament-Velasquez S.L."/>
            <person name="Kruys A."/>
            <person name="Hutchinson M.I."/>
            <person name="Powell A.J."/>
            <person name="Barry K."/>
            <person name="Miller A.N."/>
            <person name="Grigoriev I.V."/>
            <person name="Debuchy R."/>
            <person name="Gladieux P."/>
            <person name="Hiltunen Thoren M."/>
            <person name="Johannesson H."/>
        </authorList>
    </citation>
    <scope>NUCLEOTIDE SEQUENCE</scope>
    <source>
        <strain evidence="2">PSN309</strain>
    </source>
</reference>
<proteinExistence type="predicted"/>
<protein>
    <submittedName>
        <fullName evidence="2">Uncharacterized protein</fullName>
    </submittedName>
</protein>
<dbReference type="Proteomes" id="UP001302126">
    <property type="component" value="Unassembled WGS sequence"/>
</dbReference>
<organism evidence="2 3">
    <name type="scientific">Podospora australis</name>
    <dbReference type="NCBI Taxonomy" id="1536484"/>
    <lineage>
        <taxon>Eukaryota</taxon>
        <taxon>Fungi</taxon>
        <taxon>Dikarya</taxon>
        <taxon>Ascomycota</taxon>
        <taxon>Pezizomycotina</taxon>
        <taxon>Sordariomycetes</taxon>
        <taxon>Sordariomycetidae</taxon>
        <taxon>Sordariales</taxon>
        <taxon>Podosporaceae</taxon>
        <taxon>Podospora</taxon>
    </lineage>
</organism>
<name>A0AAN6WI12_9PEZI</name>
<feature type="region of interest" description="Disordered" evidence="1">
    <location>
        <begin position="118"/>
        <end position="149"/>
    </location>
</feature>
<feature type="region of interest" description="Disordered" evidence="1">
    <location>
        <begin position="69"/>
        <end position="93"/>
    </location>
</feature>
<keyword evidence="3" id="KW-1185">Reference proteome</keyword>
<evidence type="ECO:0000313" key="3">
    <source>
        <dbReference type="Proteomes" id="UP001302126"/>
    </source>
</evidence>
<feature type="compositionally biased region" description="Low complexity" evidence="1">
    <location>
        <begin position="121"/>
        <end position="133"/>
    </location>
</feature>